<name>A0AAV4WUP0_9ARAC</name>
<dbReference type="AlphaFoldDB" id="A0AAV4WUP0"/>
<evidence type="ECO:0000313" key="1">
    <source>
        <dbReference type="EMBL" id="GIY85625.1"/>
    </source>
</evidence>
<reference evidence="1 2" key="1">
    <citation type="submission" date="2021-06" db="EMBL/GenBank/DDBJ databases">
        <title>Caerostris darwini draft genome.</title>
        <authorList>
            <person name="Kono N."/>
            <person name="Arakawa K."/>
        </authorList>
    </citation>
    <scope>NUCLEOTIDE SEQUENCE [LARGE SCALE GENOMIC DNA]</scope>
</reference>
<comment type="caution">
    <text evidence="1">The sequence shown here is derived from an EMBL/GenBank/DDBJ whole genome shotgun (WGS) entry which is preliminary data.</text>
</comment>
<protein>
    <submittedName>
        <fullName evidence="1">Uncharacterized protein</fullName>
    </submittedName>
</protein>
<keyword evidence="2" id="KW-1185">Reference proteome</keyword>
<evidence type="ECO:0000313" key="2">
    <source>
        <dbReference type="Proteomes" id="UP001054837"/>
    </source>
</evidence>
<gene>
    <name evidence="1" type="ORF">CDAR_205531</name>
</gene>
<dbReference type="EMBL" id="BPLQ01015067">
    <property type="protein sequence ID" value="GIY85625.1"/>
    <property type="molecule type" value="Genomic_DNA"/>
</dbReference>
<proteinExistence type="predicted"/>
<dbReference type="Proteomes" id="UP001054837">
    <property type="component" value="Unassembled WGS sequence"/>
</dbReference>
<sequence>MQQISPLGNLQLRFISYRGNGRKKKLRANEEHKDPSFRLLRHITPSWGPYLSCRIWSSSPAPPTPSPPSPQACTAENNRFSSRKFAQDIAPRALSSHPGVGVGFVPDGNCNQISGGRPTLLWKTGVSSRKIPGPH</sequence>
<organism evidence="1 2">
    <name type="scientific">Caerostris darwini</name>
    <dbReference type="NCBI Taxonomy" id="1538125"/>
    <lineage>
        <taxon>Eukaryota</taxon>
        <taxon>Metazoa</taxon>
        <taxon>Ecdysozoa</taxon>
        <taxon>Arthropoda</taxon>
        <taxon>Chelicerata</taxon>
        <taxon>Arachnida</taxon>
        <taxon>Araneae</taxon>
        <taxon>Araneomorphae</taxon>
        <taxon>Entelegynae</taxon>
        <taxon>Araneoidea</taxon>
        <taxon>Araneidae</taxon>
        <taxon>Caerostris</taxon>
    </lineage>
</organism>
<accession>A0AAV4WUP0</accession>